<organism evidence="2 3">
    <name type="scientific">Lentinus tigrinus ALCF2SS1-6</name>
    <dbReference type="NCBI Taxonomy" id="1328759"/>
    <lineage>
        <taxon>Eukaryota</taxon>
        <taxon>Fungi</taxon>
        <taxon>Dikarya</taxon>
        <taxon>Basidiomycota</taxon>
        <taxon>Agaricomycotina</taxon>
        <taxon>Agaricomycetes</taxon>
        <taxon>Polyporales</taxon>
        <taxon>Polyporaceae</taxon>
        <taxon>Lentinus</taxon>
    </lineage>
</organism>
<accession>A0A5C2STZ1</accession>
<keyword evidence="3" id="KW-1185">Reference proteome</keyword>
<reference evidence="2" key="1">
    <citation type="journal article" date="2018" name="Genome Biol. Evol.">
        <title>Genomics and development of Lentinus tigrinus, a white-rot wood-decaying mushroom with dimorphic fruiting bodies.</title>
        <authorList>
            <person name="Wu B."/>
            <person name="Xu Z."/>
            <person name="Knudson A."/>
            <person name="Carlson A."/>
            <person name="Chen N."/>
            <person name="Kovaka S."/>
            <person name="LaButti K."/>
            <person name="Lipzen A."/>
            <person name="Pennachio C."/>
            <person name="Riley R."/>
            <person name="Schakwitz W."/>
            <person name="Umezawa K."/>
            <person name="Ohm R.A."/>
            <person name="Grigoriev I.V."/>
            <person name="Nagy L.G."/>
            <person name="Gibbons J."/>
            <person name="Hibbett D."/>
        </authorList>
    </citation>
    <scope>NUCLEOTIDE SEQUENCE [LARGE SCALE GENOMIC DNA]</scope>
    <source>
        <strain evidence="2">ALCF2SS1-6</strain>
    </source>
</reference>
<evidence type="ECO:0000313" key="3">
    <source>
        <dbReference type="Proteomes" id="UP000313359"/>
    </source>
</evidence>
<feature type="compositionally biased region" description="Basic and acidic residues" evidence="1">
    <location>
        <begin position="35"/>
        <end position="44"/>
    </location>
</feature>
<sequence>MSTTTLHMGPRPDQLSNFSSLTGALESSRGSHAYAGKENRDPRTAHRVPANQPDARSGQLGSAWDRGAVIVFDPTTVSHRGWRFEDIRSGRRMALSNADHPAIWNTRNPGLDLMVNWPGYDHMREIRRISLVKGGRVLTKLDIAREVVDAFELFFEKAHRSGFSGRVDSSWKIGPTPPINDLVLVRLINTDSDPSIFQAVVEIVPRR</sequence>
<proteinExistence type="predicted"/>
<name>A0A5C2STZ1_9APHY</name>
<gene>
    <name evidence="2" type="ORF">L227DRAFT_605801</name>
</gene>
<dbReference type="EMBL" id="ML122250">
    <property type="protein sequence ID" value="RPD67413.1"/>
    <property type="molecule type" value="Genomic_DNA"/>
</dbReference>
<evidence type="ECO:0000313" key="2">
    <source>
        <dbReference type="EMBL" id="RPD67413.1"/>
    </source>
</evidence>
<protein>
    <submittedName>
        <fullName evidence="2">Uncharacterized protein</fullName>
    </submittedName>
</protein>
<evidence type="ECO:0000256" key="1">
    <source>
        <dbReference type="SAM" id="MobiDB-lite"/>
    </source>
</evidence>
<dbReference type="AlphaFoldDB" id="A0A5C2STZ1"/>
<feature type="region of interest" description="Disordered" evidence="1">
    <location>
        <begin position="26"/>
        <end position="60"/>
    </location>
</feature>
<dbReference type="OrthoDB" id="2662268at2759"/>
<dbReference type="Proteomes" id="UP000313359">
    <property type="component" value="Unassembled WGS sequence"/>
</dbReference>